<name>A0A166AAB1_EXIGL</name>
<dbReference type="PANTHER" id="PTHR48184">
    <property type="entry name" value="RICIN B-TYPE LECTIN DOMAIN-CONTAINING PROTEIN"/>
    <property type="match status" value="1"/>
</dbReference>
<feature type="coiled-coil region" evidence="1">
    <location>
        <begin position="147"/>
        <end position="175"/>
    </location>
</feature>
<feature type="region of interest" description="Disordered" evidence="2">
    <location>
        <begin position="43"/>
        <end position="63"/>
    </location>
</feature>
<gene>
    <name evidence="3" type="ORF">EXIGLDRAFT_771167</name>
</gene>
<proteinExistence type="predicted"/>
<protein>
    <submittedName>
        <fullName evidence="3">Uncharacterized protein</fullName>
    </submittedName>
</protein>
<evidence type="ECO:0000256" key="1">
    <source>
        <dbReference type="SAM" id="Coils"/>
    </source>
</evidence>
<organism evidence="3 4">
    <name type="scientific">Exidia glandulosa HHB12029</name>
    <dbReference type="NCBI Taxonomy" id="1314781"/>
    <lineage>
        <taxon>Eukaryota</taxon>
        <taxon>Fungi</taxon>
        <taxon>Dikarya</taxon>
        <taxon>Basidiomycota</taxon>
        <taxon>Agaricomycotina</taxon>
        <taxon>Agaricomycetes</taxon>
        <taxon>Auriculariales</taxon>
        <taxon>Exidiaceae</taxon>
        <taxon>Exidia</taxon>
    </lineage>
</organism>
<dbReference type="Proteomes" id="UP000077266">
    <property type="component" value="Unassembled WGS sequence"/>
</dbReference>
<evidence type="ECO:0000256" key="2">
    <source>
        <dbReference type="SAM" id="MobiDB-lite"/>
    </source>
</evidence>
<dbReference type="EMBL" id="KV426057">
    <property type="protein sequence ID" value="KZV90039.1"/>
    <property type="molecule type" value="Genomic_DNA"/>
</dbReference>
<reference evidence="3 4" key="1">
    <citation type="journal article" date="2016" name="Mol. Biol. Evol.">
        <title>Comparative Genomics of Early-Diverging Mushroom-Forming Fungi Provides Insights into the Origins of Lignocellulose Decay Capabilities.</title>
        <authorList>
            <person name="Nagy L.G."/>
            <person name="Riley R."/>
            <person name="Tritt A."/>
            <person name="Adam C."/>
            <person name="Daum C."/>
            <person name="Floudas D."/>
            <person name="Sun H."/>
            <person name="Yadav J.S."/>
            <person name="Pangilinan J."/>
            <person name="Larsson K.H."/>
            <person name="Matsuura K."/>
            <person name="Barry K."/>
            <person name="Labutti K."/>
            <person name="Kuo R."/>
            <person name="Ohm R.A."/>
            <person name="Bhattacharya S.S."/>
            <person name="Shirouzu T."/>
            <person name="Yoshinaga Y."/>
            <person name="Martin F.M."/>
            <person name="Grigoriev I.V."/>
            <person name="Hibbett D.S."/>
        </authorList>
    </citation>
    <scope>NUCLEOTIDE SEQUENCE [LARGE SCALE GENOMIC DNA]</scope>
    <source>
        <strain evidence="3 4">HHB12029</strain>
    </source>
</reference>
<feature type="compositionally biased region" description="Pro residues" evidence="2">
    <location>
        <begin position="43"/>
        <end position="54"/>
    </location>
</feature>
<dbReference type="InParanoid" id="A0A166AAB1"/>
<accession>A0A166AAB1</accession>
<dbReference type="PANTHER" id="PTHR48184:SF3">
    <property type="entry name" value="SCP DOMAIN-CONTAINING PROTEIN"/>
    <property type="match status" value="1"/>
</dbReference>
<dbReference type="AlphaFoldDB" id="A0A166AAB1"/>
<keyword evidence="1" id="KW-0175">Coiled coil</keyword>
<feature type="compositionally biased region" description="Pro residues" evidence="2">
    <location>
        <begin position="233"/>
        <end position="272"/>
    </location>
</feature>
<sequence>MLRVCTVLRNVMMWCDAKSGIAVSLLALALTVPSPAMVPRPAWFPPSPPSPAPSPLHRSAESQQRREELGVFEIARINSIRDQVRRARKDRPRLGQYWPRLVHIDGSWRQHDMVTADWERTKELRMMAPTKLSWTEQASAAHEVSCADCLQERMERETEARRKELEAEREQAVAEGRAWSPPPFPAWVQQELAVLPPEQAQFLLAPGPPPWVIVRDVLPAPAPAPAGVGAATLPPPPAAPAPAPAAPAPAAPAPAAPAPAAPAPAAPAPAAPEPRLSASGWPIEDLVGGPWSHGQWTDPLDEPGALDSAWGRPRAPTPFPEEPIVDSRVPLGFGRSAQPPPPPPLISWRTPPPSPRPVYPPLPGEITPDMPEYVAPDISYEGGRRPMTPVDAPGPLVSFLLEDGTTSAPRPLLWHPRVYRRERWHEVCDRAKGDYRVMQSRCKKAGCLPHWPCRKCKRHPASQFFLLGETWQPSNEPGDNPDDFEGHNFECATECGSVLDPLSDREFSSGSDMEED</sequence>
<evidence type="ECO:0000313" key="4">
    <source>
        <dbReference type="Proteomes" id="UP000077266"/>
    </source>
</evidence>
<keyword evidence="4" id="KW-1185">Reference proteome</keyword>
<feature type="region of interest" description="Disordered" evidence="2">
    <location>
        <begin position="229"/>
        <end position="282"/>
    </location>
</feature>
<evidence type="ECO:0000313" key="3">
    <source>
        <dbReference type="EMBL" id="KZV90039.1"/>
    </source>
</evidence>